<reference evidence="8" key="1">
    <citation type="submission" date="2013-07" db="EMBL/GenBank/DDBJ databases">
        <title>Sub-species coevolution in mutualistic symbiosis.</title>
        <authorList>
            <person name="Murfin K."/>
            <person name="Klassen J."/>
            <person name="Lee M."/>
            <person name="Forst S."/>
            <person name="Stock P."/>
            <person name="Goodrich-Blair H."/>
        </authorList>
    </citation>
    <scope>NUCLEOTIDE SEQUENCE [LARGE SCALE GENOMIC DNA]</scope>
    <source>
        <strain evidence="8">Puntauvense</strain>
    </source>
</reference>
<keyword evidence="2" id="KW-0813">Transport</keyword>
<dbReference type="GO" id="GO:0022857">
    <property type="term" value="F:transmembrane transporter activity"/>
    <property type="evidence" value="ECO:0007669"/>
    <property type="project" value="InterPro"/>
</dbReference>
<feature type="transmembrane region" description="Helical" evidence="6">
    <location>
        <begin position="169"/>
        <end position="192"/>
    </location>
</feature>
<dbReference type="Gene3D" id="1.20.1720.10">
    <property type="entry name" value="Multidrug resistance protein D"/>
    <property type="match status" value="1"/>
</dbReference>
<dbReference type="SUPFAM" id="SSF103473">
    <property type="entry name" value="MFS general substrate transporter"/>
    <property type="match status" value="1"/>
</dbReference>
<sequence>MNNISVENAILSRRYIGLSGICIASFLGCIDLTVVNTIIPAISREFVIPLTSTQWVMSIFIIALSAFMVPAGTIADNYGHKKTLLWGLVIFGVASLIVGLASNIEILVVFRFIQGIGCAILYTVSGAIISFMFNEREKGKALGILFGANGLGLAIGPIVGGLFSGLINWRYAFLINIPFVIISFILCFWSISKSKVEAKNTTKLDITGCLLLAIFLICLVGFFSLNENLTLRMSLFVLVLIALLLFARHEWKTSTPIIEFHFFKNALFQSALLSTFFLAFFYSIVLLTIPLLFSGQWGISDVETGLFLLPATVMFAITSPWVGNYIERYTAKRIILMGLLLFAVSAVLLSLSTITQEPGWFVPGLVLFGIGWGAILGPSTYVALSAFPPEQAAVAMGTAWTIHNVGGACGIAFAVFLLSQFDVFITGYQTIMLTMALLAVICFFICLRLNRHLT</sequence>
<feature type="transmembrane region" description="Helical" evidence="6">
    <location>
        <begin position="267"/>
        <end position="293"/>
    </location>
</feature>
<evidence type="ECO:0000256" key="6">
    <source>
        <dbReference type="SAM" id="Phobius"/>
    </source>
</evidence>
<gene>
    <name evidence="8" type="ORF">XBP1_2330003</name>
</gene>
<feature type="transmembrane region" description="Helical" evidence="6">
    <location>
        <begin position="334"/>
        <end position="354"/>
    </location>
</feature>
<feature type="transmembrane region" description="Helical" evidence="6">
    <location>
        <begin position="360"/>
        <end position="387"/>
    </location>
</feature>
<dbReference type="InterPro" id="IPR011701">
    <property type="entry name" value="MFS"/>
</dbReference>
<dbReference type="PANTHER" id="PTHR42718">
    <property type="entry name" value="MAJOR FACILITATOR SUPERFAMILY MULTIDRUG TRANSPORTER MFSC"/>
    <property type="match status" value="1"/>
</dbReference>
<feature type="transmembrane region" description="Helical" evidence="6">
    <location>
        <begin position="204"/>
        <end position="223"/>
    </location>
</feature>
<name>A0A077NEL2_XENBV</name>
<protein>
    <submittedName>
        <fullName evidence="8">Major facilitator transporter</fullName>
    </submittedName>
</protein>
<evidence type="ECO:0000313" key="8">
    <source>
        <dbReference type="EMBL" id="CDG96848.1"/>
    </source>
</evidence>
<keyword evidence="4 6" id="KW-1133">Transmembrane helix</keyword>
<feature type="transmembrane region" description="Helical" evidence="6">
    <location>
        <begin position="305"/>
        <end position="322"/>
    </location>
</feature>
<evidence type="ECO:0000259" key="7">
    <source>
        <dbReference type="PROSITE" id="PS50850"/>
    </source>
</evidence>
<evidence type="ECO:0000256" key="3">
    <source>
        <dbReference type="ARBA" id="ARBA00022692"/>
    </source>
</evidence>
<feature type="transmembrane region" description="Helical" evidence="6">
    <location>
        <begin position="427"/>
        <end position="447"/>
    </location>
</feature>
<comment type="subcellular location">
    <subcellularLocation>
        <location evidence="1">Membrane</location>
        <topology evidence="1">Multi-pass membrane protein</topology>
    </subcellularLocation>
</comment>
<dbReference type="PROSITE" id="PS50850">
    <property type="entry name" value="MFS"/>
    <property type="match status" value="1"/>
</dbReference>
<evidence type="ECO:0000313" key="9">
    <source>
        <dbReference type="Proteomes" id="UP000028511"/>
    </source>
</evidence>
<feature type="transmembrane region" description="Helical" evidence="6">
    <location>
        <begin position="21"/>
        <end position="43"/>
    </location>
</feature>
<feature type="transmembrane region" description="Helical" evidence="6">
    <location>
        <begin position="55"/>
        <end position="72"/>
    </location>
</feature>
<dbReference type="InterPro" id="IPR036259">
    <property type="entry name" value="MFS_trans_sf"/>
</dbReference>
<evidence type="ECO:0000256" key="2">
    <source>
        <dbReference type="ARBA" id="ARBA00022448"/>
    </source>
</evidence>
<evidence type="ECO:0000256" key="4">
    <source>
        <dbReference type="ARBA" id="ARBA00022989"/>
    </source>
</evidence>
<proteinExistence type="predicted"/>
<dbReference type="HOGENOM" id="CLU_000960_28_3_6"/>
<dbReference type="EMBL" id="CBSW010000150">
    <property type="protein sequence ID" value="CDG96848.1"/>
    <property type="molecule type" value="Genomic_DNA"/>
</dbReference>
<feature type="domain" description="Major facilitator superfamily (MFS) profile" evidence="7">
    <location>
        <begin position="17"/>
        <end position="454"/>
    </location>
</feature>
<organism evidence="8 9">
    <name type="scientific">Xenorhabdus bovienii str. puntauvense</name>
    <dbReference type="NCBI Taxonomy" id="1398201"/>
    <lineage>
        <taxon>Bacteria</taxon>
        <taxon>Pseudomonadati</taxon>
        <taxon>Pseudomonadota</taxon>
        <taxon>Gammaproteobacteria</taxon>
        <taxon>Enterobacterales</taxon>
        <taxon>Morganellaceae</taxon>
        <taxon>Xenorhabdus</taxon>
    </lineage>
</organism>
<dbReference type="GO" id="GO:0016020">
    <property type="term" value="C:membrane"/>
    <property type="evidence" value="ECO:0007669"/>
    <property type="project" value="UniProtKB-SubCell"/>
</dbReference>
<dbReference type="Pfam" id="PF07690">
    <property type="entry name" value="MFS_1"/>
    <property type="match status" value="1"/>
</dbReference>
<feature type="transmembrane region" description="Helical" evidence="6">
    <location>
        <begin position="141"/>
        <end position="163"/>
    </location>
</feature>
<keyword evidence="5 6" id="KW-0472">Membrane</keyword>
<evidence type="ECO:0000256" key="5">
    <source>
        <dbReference type="ARBA" id="ARBA00023136"/>
    </source>
</evidence>
<dbReference type="Gene3D" id="1.20.1250.20">
    <property type="entry name" value="MFS general substrate transporter like domains"/>
    <property type="match status" value="1"/>
</dbReference>
<dbReference type="PRINTS" id="PR01036">
    <property type="entry name" value="TCRTETB"/>
</dbReference>
<dbReference type="CDD" id="cd17321">
    <property type="entry name" value="MFS_MMR_MDR_like"/>
    <property type="match status" value="1"/>
</dbReference>
<feature type="transmembrane region" description="Helical" evidence="6">
    <location>
        <begin position="84"/>
        <end position="102"/>
    </location>
</feature>
<feature type="transmembrane region" description="Helical" evidence="6">
    <location>
        <begin position="399"/>
        <end position="421"/>
    </location>
</feature>
<accession>A0A077NEL2</accession>
<keyword evidence="3 6" id="KW-0812">Transmembrane</keyword>
<comment type="caution">
    <text evidence="8">The sequence shown here is derived from an EMBL/GenBank/DDBJ whole genome shotgun (WGS) entry which is preliminary data.</text>
</comment>
<dbReference type="PANTHER" id="PTHR42718:SF9">
    <property type="entry name" value="MAJOR FACILITATOR SUPERFAMILY MULTIDRUG TRANSPORTER MFSC"/>
    <property type="match status" value="1"/>
</dbReference>
<evidence type="ECO:0000256" key="1">
    <source>
        <dbReference type="ARBA" id="ARBA00004141"/>
    </source>
</evidence>
<dbReference type="InterPro" id="IPR020846">
    <property type="entry name" value="MFS_dom"/>
</dbReference>
<feature type="transmembrane region" description="Helical" evidence="6">
    <location>
        <begin position="108"/>
        <end position="129"/>
    </location>
</feature>
<dbReference type="AlphaFoldDB" id="A0A077NEL2"/>
<dbReference type="RefSeq" id="WP_051869116.1">
    <property type="nucleotide sequence ID" value="NZ_CAWLWN010000199.1"/>
</dbReference>
<feature type="transmembrane region" description="Helical" evidence="6">
    <location>
        <begin position="229"/>
        <end position="247"/>
    </location>
</feature>
<dbReference type="Proteomes" id="UP000028511">
    <property type="component" value="Unassembled WGS sequence"/>
</dbReference>